<organism evidence="1 2">
    <name type="scientific">Nocardia macrotermitis</name>
    <dbReference type="NCBI Taxonomy" id="2585198"/>
    <lineage>
        <taxon>Bacteria</taxon>
        <taxon>Bacillati</taxon>
        <taxon>Actinomycetota</taxon>
        <taxon>Actinomycetes</taxon>
        <taxon>Mycobacteriales</taxon>
        <taxon>Nocardiaceae</taxon>
        <taxon>Nocardia</taxon>
    </lineage>
</organism>
<accession>A0A7K0CW11</accession>
<sequence>MTHTIFPRRATPRAVLGDLTRRIRARYTLTPSEQHNLRLAHTPLAVVTASLGGHTRRG</sequence>
<dbReference type="RefSeq" id="WP_194289704.1">
    <property type="nucleotide sequence ID" value="NZ_WEGK01000001.1"/>
</dbReference>
<evidence type="ECO:0000313" key="1">
    <source>
        <dbReference type="EMBL" id="MQY17675.1"/>
    </source>
</evidence>
<name>A0A7K0CW11_9NOCA</name>
<dbReference type="EMBL" id="WEGK01000001">
    <property type="protein sequence ID" value="MQY17675.1"/>
    <property type="molecule type" value="Genomic_DNA"/>
</dbReference>
<comment type="caution">
    <text evidence="1">The sequence shown here is derived from an EMBL/GenBank/DDBJ whole genome shotgun (WGS) entry which is preliminary data.</text>
</comment>
<dbReference type="AlphaFoldDB" id="A0A7K0CW11"/>
<protein>
    <submittedName>
        <fullName evidence="1">Uncharacterized protein</fullName>
    </submittedName>
</protein>
<gene>
    <name evidence="1" type="ORF">NRB20_07390</name>
</gene>
<keyword evidence="2" id="KW-1185">Reference proteome</keyword>
<evidence type="ECO:0000313" key="2">
    <source>
        <dbReference type="Proteomes" id="UP000438448"/>
    </source>
</evidence>
<proteinExistence type="predicted"/>
<reference evidence="1 2" key="1">
    <citation type="submission" date="2019-10" db="EMBL/GenBank/DDBJ databases">
        <title>Nocardia macrotermitis sp. nov. and Nocardia aurantia sp. nov., isolated from the gut of fungus growing-termite Macrotermes natalensis.</title>
        <authorList>
            <person name="Benndorf R."/>
            <person name="Schwitalla J."/>
            <person name="Martin K."/>
            <person name="De Beer W."/>
            <person name="Kaster A.-K."/>
            <person name="Vollmers J."/>
            <person name="Poulsen M."/>
            <person name="Beemelmanns C."/>
        </authorList>
    </citation>
    <scope>NUCLEOTIDE SEQUENCE [LARGE SCALE GENOMIC DNA]</scope>
    <source>
        <strain evidence="1 2">RB20</strain>
    </source>
</reference>
<dbReference type="Proteomes" id="UP000438448">
    <property type="component" value="Unassembled WGS sequence"/>
</dbReference>